<dbReference type="SUPFAM" id="SSF52540">
    <property type="entry name" value="P-loop containing nucleoside triphosphate hydrolases"/>
    <property type="match status" value="1"/>
</dbReference>
<dbReference type="RefSeq" id="WP_206671585.1">
    <property type="nucleotide sequence ID" value="NZ_WKLT01000041.1"/>
</dbReference>
<reference evidence="3 4" key="1">
    <citation type="journal article" date="2019" name="Nat. Med.">
        <title>A library of human gut bacterial isolates paired with longitudinal multiomics data enables mechanistic microbiome research.</title>
        <authorList>
            <person name="Poyet M."/>
            <person name="Groussin M."/>
            <person name="Gibbons S.M."/>
            <person name="Avila-Pacheco J."/>
            <person name="Jiang X."/>
            <person name="Kearney S.M."/>
            <person name="Perrotta A.R."/>
            <person name="Berdy B."/>
            <person name="Zhao S."/>
            <person name="Lieberman T.D."/>
            <person name="Swanson P.K."/>
            <person name="Smith M."/>
            <person name="Roesemann S."/>
            <person name="Alexander J.E."/>
            <person name="Rich S.A."/>
            <person name="Livny J."/>
            <person name="Vlamakis H."/>
            <person name="Clish C."/>
            <person name="Bullock K."/>
            <person name="Deik A."/>
            <person name="Scott J."/>
            <person name="Pierce K.A."/>
            <person name="Xavier R.J."/>
            <person name="Alm E.J."/>
        </authorList>
    </citation>
    <scope>NUCLEOTIDE SEQUENCE [LARGE SCALE GENOMIC DNA]</scope>
    <source>
        <strain evidence="3 4">BIOML-A41</strain>
    </source>
</reference>
<evidence type="ECO:0000259" key="2">
    <source>
        <dbReference type="Pfam" id="PF01656"/>
    </source>
</evidence>
<proteinExistence type="predicted"/>
<feature type="transmembrane region" description="Helical" evidence="1">
    <location>
        <begin position="20"/>
        <end position="36"/>
    </location>
</feature>
<organism evidence="3 4">
    <name type="scientific">Parabacteroides distasonis</name>
    <dbReference type="NCBI Taxonomy" id="823"/>
    <lineage>
        <taxon>Bacteria</taxon>
        <taxon>Pseudomonadati</taxon>
        <taxon>Bacteroidota</taxon>
        <taxon>Bacteroidia</taxon>
        <taxon>Bacteroidales</taxon>
        <taxon>Tannerellaceae</taxon>
        <taxon>Parabacteroides</taxon>
    </lineage>
</organism>
<protein>
    <submittedName>
        <fullName evidence="3">AAA family ATPase</fullName>
    </submittedName>
</protein>
<dbReference type="InterPro" id="IPR002586">
    <property type="entry name" value="CobQ/CobB/MinD/ParA_Nub-bd_dom"/>
</dbReference>
<dbReference type="Gene3D" id="3.40.50.300">
    <property type="entry name" value="P-loop containing nucleotide triphosphate hydrolases"/>
    <property type="match status" value="1"/>
</dbReference>
<dbReference type="EMBL" id="WKLT01000041">
    <property type="protein sequence ID" value="MRY60533.1"/>
    <property type="molecule type" value="Genomic_DNA"/>
</dbReference>
<comment type="caution">
    <text evidence="3">The sequence shown here is derived from an EMBL/GenBank/DDBJ whole genome shotgun (WGS) entry which is preliminary data.</text>
</comment>
<name>A0A7K0GNK0_PARDI</name>
<keyword evidence="1" id="KW-0472">Membrane</keyword>
<dbReference type="Proteomes" id="UP000463337">
    <property type="component" value="Unassembled WGS sequence"/>
</dbReference>
<sequence length="255" mass="28097">MQASANHIKVATTQRTKHKLTYLQMYICTLILYAHINREENEMTKLIAILNQKGGAGKTTISTNVASQLHADGHKVLLVDLDPQGSATDWSEQAEEGSEAVPVIRMGKNLHRDIHKVASGYEYVIVDGAPQVADLAATAVRAADLVLIPCQPSPYDVWACEPLVEVIKARQEVTDGLPKSAFIISRAIKRTKLEGEVKSSLDYYGLGLLKNGTTQRVDYANTAKNGSAVVHLDEDNQARHEIKMLTREILEYLHA</sequence>
<dbReference type="InterPro" id="IPR050678">
    <property type="entry name" value="DNA_Partitioning_ATPase"/>
</dbReference>
<gene>
    <name evidence="3" type="ORF">GKD59_22050</name>
</gene>
<dbReference type="AlphaFoldDB" id="A0A7K0GNK0"/>
<keyword evidence="1" id="KW-1133">Transmembrane helix</keyword>
<evidence type="ECO:0000313" key="3">
    <source>
        <dbReference type="EMBL" id="MRY60533.1"/>
    </source>
</evidence>
<evidence type="ECO:0000256" key="1">
    <source>
        <dbReference type="SAM" id="Phobius"/>
    </source>
</evidence>
<dbReference type="InterPro" id="IPR027417">
    <property type="entry name" value="P-loop_NTPase"/>
</dbReference>
<dbReference type="Pfam" id="PF01656">
    <property type="entry name" value="CbiA"/>
    <property type="match status" value="1"/>
</dbReference>
<dbReference type="PANTHER" id="PTHR13696:SF96">
    <property type="entry name" value="COBQ_COBB_MIND_PARA NUCLEOTIDE BINDING DOMAIN-CONTAINING PROTEIN"/>
    <property type="match status" value="1"/>
</dbReference>
<dbReference type="NCBIfam" id="NF041546">
    <property type="entry name" value="ParA_partition"/>
    <property type="match status" value="1"/>
</dbReference>
<dbReference type="PIRSF" id="PIRSF009320">
    <property type="entry name" value="Nuc_binding_HP_1000"/>
    <property type="match status" value="1"/>
</dbReference>
<dbReference type="CDD" id="cd02042">
    <property type="entry name" value="ParAB_family"/>
    <property type="match status" value="1"/>
</dbReference>
<dbReference type="InterPro" id="IPR048089">
    <property type="entry name" value="McdA"/>
</dbReference>
<evidence type="ECO:0000313" key="4">
    <source>
        <dbReference type="Proteomes" id="UP000463337"/>
    </source>
</evidence>
<keyword evidence="1" id="KW-0812">Transmembrane</keyword>
<feature type="domain" description="CobQ/CobB/MinD/ParA nucleotide binding" evidence="2">
    <location>
        <begin position="47"/>
        <end position="187"/>
    </location>
</feature>
<accession>A0A7K0GNK0</accession>
<dbReference type="PANTHER" id="PTHR13696">
    <property type="entry name" value="P-LOOP CONTAINING NUCLEOSIDE TRIPHOSPHATE HYDROLASE"/>
    <property type="match status" value="1"/>
</dbReference>